<dbReference type="GO" id="GO:0008233">
    <property type="term" value="F:peptidase activity"/>
    <property type="evidence" value="ECO:0007669"/>
    <property type="project" value="UniProtKB-KW"/>
</dbReference>
<evidence type="ECO:0000313" key="10">
    <source>
        <dbReference type="Proteomes" id="UP000198935"/>
    </source>
</evidence>
<keyword evidence="3" id="KW-0227">DNA damage</keyword>
<evidence type="ECO:0000256" key="5">
    <source>
        <dbReference type="ARBA" id="ARBA00023124"/>
    </source>
</evidence>
<dbReference type="SUPFAM" id="SSF143081">
    <property type="entry name" value="BB1717-like"/>
    <property type="match status" value="1"/>
</dbReference>
<evidence type="ECO:0000256" key="1">
    <source>
        <dbReference type="ARBA" id="ARBA00008136"/>
    </source>
</evidence>
<dbReference type="AlphaFoldDB" id="A0A1H3NNX7"/>
<comment type="similarity">
    <text evidence="1 8">Belongs to the SOS response-associated peptidase family.</text>
</comment>
<dbReference type="GO" id="GO:0006508">
    <property type="term" value="P:proteolysis"/>
    <property type="evidence" value="ECO:0007669"/>
    <property type="project" value="UniProtKB-KW"/>
</dbReference>
<gene>
    <name evidence="9" type="ORF">SAMN05421736_104144</name>
</gene>
<dbReference type="InterPro" id="IPR003738">
    <property type="entry name" value="SRAP"/>
</dbReference>
<dbReference type="GO" id="GO:0003697">
    <property type="term" value="F:single-stranded DNA binding"/>
    <property type="evidence" value="ECO:0007669"/>
    <property type="project" value="InterPro"/>
</dbReference>
<dbReference type="Gene3D" id="3.90.1680.10">
    <property type="entry name" value="SOS response associated peptidase-like"/>
    <property type="match status" value="1"/>
</dbReference>
<proteinExistence type="inferred from homology"/>
<reference evidence="10" key="1">
    <citation type="submission" date="2016-10" db="EMBL/GenBank/DDBJ databases">
        <authorList>
            <person name="Varghese N."/>
            <person name="Submissions S."/>
        </authorList>
    </citation>
    <scope>NUCLEOTIDE SEQUENCE [LARGE SCALE GENOMIC DNA]</scope>
    <source>
        <strain evidence="10">SP</strain>
    </source>
</reference>
<evidence type="ECO:0000256" key="8">
    <source>
        <dbReference type="RuleBase" id="RU364100"/>
    </source>
</evidence>
<protein>
    <recommendedName>
        <fullName evidence="8">Abasic site processing protein</fullName>
        <ecNumber evidence="8">3.4.-.-</ecNumber>
    </recommendedName>
</protein>
<dbReference type="InterPro" id="IPR036590">
    <property type="entry name" value="SRAP-like"/>
</dbReference>
<keyword evidence="6" id="KW-0238">DNA-binding</keyword>
<dbReference type="GO" id="GO:0016829">
    <property type="term" value="F:lyase activity"/>
    <property type="evidence" value="ECO:0007669"/>
    <property type="project" value="UniProtKB-KW"/>
</dbReference>
<evidence type="ECO:0000256" key="4">
    <source>
        <dbReference type="ARBA" id="ARBA00022801"/>
    </source>
</evidence>
<dbReference type="PANTHER" id="PTHR13604">
    <property type="entry name" value="DC12-RELATED"/>
    <property type="match status" value="1"/>
</dbReference>
<keyword evidence="4 8" id="KW-0378">Hydrolase</keyword>
<keyword evidence="10" id="KW-1185">Reference proteome</keyword>
<dbReference type="STRING" id="1503961.SAMN05421736_104144"/>
<evidence type="ECO:0000256" key="2">
    <source>
        <dbReference type="ARBA" id="ARBA00022670"/>
    </source>
</evidence>
<accession>A0A1H3NNX7</accession>
<evidence type="ECO:0000256" key="7">
    <source>
        <dbReference type="ARBA" id="ARBA00023239"/>
    </source>
</evidence>
<dbReference type="EC" id="3.4.-.-" evidence="8"/>
<evidence type="ECO:0000256" key="3">
    <source>
        <dbReference type="ARBA" id="ARBA00022763"/>
    </source>
</evidence>
<dbReference type="EMBL" id="FNPI01000004">
    <property type="protein sequence ID" value="SDY90463.1"/>
    <property type="molecule type" value="Genomic_DNA"/>
</dbReference>
<evidence type="ECO:0000313" key="9">
    <source>
        <dbReference type="EMBL" id="SDY90463.1"/>
    </source>
</evidence>
<dbReference type="PANTHER" id="PTHR13604:SF0">
    <property type="entry name" value="ABASIC SITE PROCESSING PROTEIN HMCES"/>
    <property type="match status" value="1"/>
</dbReference>
<keyword evidence="7" id="KW-0456">Lyase</keyword>
<evidence type="ECO:0000256" key="6">
    <source>
        <dbReference type="ARBA" id="ARBA00023125"/>
    </source>
</evidence>
<sequence length="226" mass="26115">MAMCGRFTLYADPEFLSEYVELENIAEIDLQPRFNIAPSQPVLTMVQGVNGFRGGYMRWGLIPFWAKDPSAGYKMINARLETVQEKRSFRPLVGKRHCLIIADGFYEWKKEKTGKQPFYIRLATGEPLLFAGLWDRWKDGDGKETISCTILTTAANDLMKELHDRMPVIVPKEKWGEWLQLKAVDEQRAEPFFRPFPSKLMHAYPVSTMVNHPKNNSADCIREIRL</sequence>
<organism evidence="9 10">
    <name type="scientific">Evansella caseinilytica</name>
    <dbReference type="NCBI Taxonomy" id="1503961"/>
    <lineage>
        <taxon>Bacteria</taxon>
        <taxon>Bacillati</taxon>
        <taxon>Bacillota</taxon>
        <taxon>Bacilli</taxon>
        <taxon>Bacillales</taxon>
        <taxon>Bacillaceae</taxon>
        <taxon>Evansella</taxon>
    </lineage>
</organism>
<dbReference type="GO" id="GO:0106300">
    <property type="term" value="P:protein-DNA covalent cross-linking repair"/>
    <property type="evidence" value="ECO:0007669"/>
    <property type="project" value="InterPro"/>
</dbReference>
<dbReference type="Proteomes" id="UP000198935">
    <property type="component" value="Unassembled WGS sequence"/>
</dbReference>
<dbReference type="Pfam" id="PF02586">
    <property type="entry name" value="SRAP"/>
    <property type="match status" value="1"/>
</dbReference>
<keyword evidence="2 8" id="KW-0645">Protease</keyword>
<keyword evidence="5" id="KW-0190">Covalent protein-DNA linkage</keyword>
<name>A0A1H3NNX7_9BACI</name>